<dbReference type="SUPFAM" id="SSF103481">
    <property type="entry name" value="Multidrug resistance efflux transporter EmrE"/>
    <property type="match status" value="1"/>
</dbReference>
<evidence type="ECO:0000256" key="7">
    <source>
        <dbReference type="SAM" id="Phobius"/>
    </source>
</evidence>
<sequence>MWVSMLKYADSFTMWGLVLILIIISFLLLIKAYKVIPVGVAYAVFVGLGTTGTYAVGVAFLGESITVWQSIFLVLLLIGIIGLKFTTREESK</sequence>
<keyword evidence="4 7" id="KW-0812">Transmembrane</keyword>
<dbReference type="Gene3D" id="1.10.3730.20">
    <property type="match status" value="1"/>
</dbReference>
<dbReference type="InterPro" id="IPR037185">
    <property type="entry name" value="EmrE-like"/>
</dbReference>
<feature type="transmembrane region" description="Helical" evidence="7">
    <location>
        <begin position="12"/>
        <end position="33"/>
    </location>
</feature>
<keyword evidence="6 7" id="KW-0472">Membrane</keyword>
<dbReference type="AlphaFoldDB" id="A0A644TG01"/>
<evidence type="ECO:0000256" key="6">
    <source>
        <dbReference type="ARBA" id="ARBA00023136"/>
    </source>
</evidence>
<name>A0A644TG01_9ZZZZ</name>
<dbReference type="PANTHER" id="PTHR30561">
    <property type="entry name" value="SMR FAMILY PROTON-DEPENDENT DRUG EFFLUX TRANSPORTER SUGE"/>
    <property type="match status" value="1"/>
</dbReference>
<feature type="transmembrane region" description="Helical" evidence="7">
    <location>
        <begin position="40"/>
        <end position="61"/>
    </location>
</feature>
<dbReference type="Pfam" id="PF00893">
    <property type="entry name" value="Multi_Drug_Res"/>
    <property type="match status" value="1"/>
</dbReference>
<evidence type="ECO:0000313" key="8">
    <source>
        <dbReference type="EMBL" id="MPL65774.1"/>
    </source>
</evidence>
<evidence type="ECO:0000256" key="1">
    <source>
        <dbReference type="ARBA" id="ARBA00004651"/>
    </source>
</evidence>
<dbReference type="InterPro" id="IPR000390">
    <property type="entry name" value="Small_drug/metabolite_transptr"/>
</dbReference>
<evidence type="ECO:0000256" key="5">
    <source>
        <dbReference type="ARBA" id="ARBA00022989"/>
    </source>
</evidence>
<reference evidence="8" key="1">
    <citation type="submission" date="2019-08" db="EMBL/GenBank/DDBJ databases">
        <authorList>
            <person name="Kucharzyk K."/>
            <person name="Murdoch R.W."/>
            <person name="Higgins S."/>
            <person name="Loffler F."/>
        </authorList>
    </citation>
    <scope>NUCLEOTIDE SEQUENCE</scope>
</reference>
<accession>A0A644TG01</accession>
<dbReference type="GO" id="GO:0022857">
    <property type="term" value="F:transmembrane transporter activity"/>
    <property type="evidence" value="ECO:0007669"/>
    <property type="project" value="InterPro"/>
</dbReference>
<dbReference type="GO" id="GO:0005886">
    <property type="term" value="C:plasma membrane"/>
    <property type="evidence" value="ECO:0007669"/>
    <property type="project" value="UniProtKB-SubCell"/>
</dbReference>
<evidence type="ECO:0000256" key="4">
    <source>
        <dbReference type="ARBA" id="ARBA00022692"/>
    </source>
</evidence>
<comment type="caution">
    <text evidence="8">The sequence shown here is derived from an EMBL/GenBank/DDBJ whole genome shotgun (WGS) entry which is preliminary data.</text>
</comment>
<evidence type="ECO:0000256" key="3">
    <source>
        <dbReference type="ARBA" id="ARBA00022475"/>
    </source>
</evidence>
<keyword evidence="2" id="KW-0813">Transport</keyword>
<gene>
    <name evidence="8" type="primary">sugE_3</name>
    <name evidence="8" type="ORF">SDC9_11438</name>
</gene>
<protein>
    <submittedName>
        <fullName evidence="8">Quaternary ammonium compound-resistance protein SugE</fullName>
    </submittedName>
</protein>
<proteinExistence type="predicted"/>
<dbReference type="PANTHER" id="PTHR30561:SF0">
    <property type="entry name" value="GUANIDINIUM EXPORTER"/>
    <property type="match status" value="1"/>
</dbReference>
<comment type="subcellular location">
    <subcellularLocation>
        <location evidence="1">Cell membrane</location>
        <topology evidence="1">Multi-pass membrane protein</topology>
    </subcellularLocation>
</comment>
<dbReference type="InterPro" id="IPR045324">
    <property type="entry name" value="Small_multidrug_res"/>
</dbReference>
<evidence type="ECO:0000256" key="2">
    <source>
        <dbReference type="ARBA" id="ARBA00022448"/>
    </source>
</evidence>
<keyword evidence="5 7" id="KW-1133">Transmembrane helix</keyword>
<keyword evidence="3" id="KW-1003">Cell membrane</keyword>
<dbReference type="EMBL" id="VSSQ01000029">
    <property type="protein sequence ID" value="MPL65774.1"/>
    <property type="molecule type" value="Genomic_DNA"/>
</dbReference>
<feature type="transmembrane region" description="Helical" evidence="7">
    <location>
        <begin position="67"/>
        <end position="86"/>
    </location>
</feature>
<organism evidence="8">
    <name type="scientific">bioreactor metagenome</name>
    <dbReference type="NCBI Taxonomy" id="1076179"/>
    <lineage>
        <taxon>unclassified sequences</taxon>
        <taxon>metagenomes</taxon>
        <taxon>ecological metagenomes</taxon>
    </lineage>
</organism>